<dbReference type="KEGG" id="pfm:Pyrfu_1314"/>
<keyword evidence="8" id="KW-1185">Reference proteome</keyword>
<dbReference type="RefSeq" id="WP_014026850.1">
    <property type="nucleotide sequence ID" value="NC_015931.1"/>
</dbReference>
<keyword evidence="6" id="KW-0456">Lyase</keyword>
<dbReference type="SUPFAM" id="SSF55821">
    <property type="entry name" value="YrdC/RibB"/>
    <property type="match status" value="1"/>
</dbReference>
<dbReference type="NCBIfam" id="NF004437">
    <property type="entry name" value="PRK05773.1"/>
    <property type="match status" value="1"/>
</dbReference>
<dbReference type="OrthoDB" id="25735at2157"/>
<dbReference type="HOGENOM" id="CLU_020273_3_2_2"/>
<evidence type="ECO:0000313" key="8">
    <source>
        <dbReference type="Proteomes" id="UP000001037"/>
    </source>
</evidence>
<dbReference type="eggNOG" id="arCOG01320">
    <property type="taxonomic scope" value="Archaea"/>
</dbReference>
<evidence type="ECO:0000313" key="7">
    <source>
        <dbReference type="EMBL" id="AEM39173.1"/>
    </source>
</evidence>
<evidence type="ECO:0000256" key="2">
    <source>
        <dbReference type="ARBA" id="ARBA00022619"/>
    </source>
</evidence>
<dbReference type="GO" id="GO:0046872">
    <property type="term" value="F:metal ion binding"/>
    <property type="evidence" value="ECO:0007669"/>
    <property type="project" value="UniProtKB-KW"/>
</dbReference>
<organism evidence="7 8">
    <name type="scientific">Pyrolobus fumarii (strain DSM 11204 / 1A)</name>
    <dbReference type="NCBI Taxonomy" id="694429"/>
    <lineage>
        <taxon>Archaea</taxon>
        <taxon>Thermoproteota</taxon>
        <taxon>Thermoprotei</taxon>
        <taxon>Desulfurococcales</taxon>
        <taxon>Pyrodictiaceae</taxon>
        <taxon>Pyrolobus</taxon>
    </lineage>
</organism>
<dbReference type="PANTHER" id="PTHR21327:SF46">
    <property type="entry name" value="3,4-DIHYDROXY-2-BUTANONE 4-PHOSPHATE SYNTHASE"/>
    <property type="match status" value="1"/>
</dbReference>
<evidence type="ECO:0000256" key="1">
    <source>
        <dbReference type="ARBA" id="ARBA00005104"/>
    </source>
</evidence>
<keyword evidence="2" id="KW-0686">Riboflavin biosynthesis</keyword>
<dbReference type="InParanoid" id="G0EGE8"/>
<dbReference type="FunCoup" id="G0EGE8">
    <property type="interactions" value="90"/>
</dbReference>
<dbReference type="PANTHER" id="PTHR21327">
    <property type="entry name" value="GTP CYCLOHYDROLASE II-RELATED"/>
    <property type="match status" value="1"/>
</dbReference>
<evidence type="ECO:0000256" key="6">
    <source>
        <dbReference type="ARBA" id="ARBA00023239"/>
    </source>
</evidence>
<accession>G0EGE8</accession>
<dbReference type="GO" id="GO:0005829">
    <property type="term" value="C:cytosol"/>
    <property type="evidence" value="ECO:0007669"/>
    <property type="project" value="TreeGrafter"/>
</dbReference>
<proteinExistence type="predicted"/>
<dbReference type="EMBL" id="CP002838">
    <property type="protein sequence ID" value="AEM39173.1"/>
    <property type="molecule type" value="Genomic_DNA"/>
</dbReference>
<dbReference type="InterPro" id="IPR000422">
    <property type="entry name" value="DHBP_synthase_RibB"/>
</dbReference>
<dbReference type="Proteomes" id="UP000001037">
    <property type="component" value="Chromosome"/>
</dbReference>
<dbReference type="GeneID" id="11138497"/>
<evidence type="ECO:0000256" key="3">
    <source>
        <dbReference type="ARBA" id="ARBA00022723"/>
    </source>
</evidence>
<sequence length="231" mass="25854">MSRVSRVEVAIRALKRGEPVMVFDGWGREEEVDLVFHASSVTWREVSLLRRVAGGLICYATRYDLLKKLGIPFLHEALAKVPSLAPLAERRLSYGDPPAFVLWVNHRSVKTGISDVDRAKTIAALHRLTQLLIEGDEKAVKFFQDEFVVPGHVALLGSRGLEQRRGHTELSVALAEMAGLSPSVVFAEMLSDHGESMGLDEAERFSRLTGIPLVTGDEIIEAWWEWRNARR</sequence>
<dbReference type="STRING" id="694429.Pyrfu_1314"/>
<dbReference type="Gene3D" id="3.90.870.10">
    <property type="entry name" value="DHBP synthase"/>
    <property type="match status" value="1"/>
</dbReference>
<dbReference type="AlphaFoldDB" id="G0EGE8"/>
<keyword evidence="3" id="KW-0479">Metal-binding</keyword>
<evidence type="ECO:0000256" key="5">
    <source>
        <dbReference type="ARBA" id="ARBA00023211"/>
    </source>
</evidence>
<keyword evidence="5" id="KW-0464">Manganese</keyword>
<protein>
    <submittedName>
        <fullName evidence="7">34-dihydroxy-2-butanone 4-phosphate synthase</fullName>
    </submittedName>
</protein>
<dbReference type="UniPathway" id="UPA00275"/>
<keyword evidence="4" id="KW-0460">Magnesium</keyword>
<evidence type="ECO:0000256" key="4">
    <source>
        <dbReference type="ARBA" id="ARBA00022842"/>
    </source>
</evidence>
<name>G0EGE8_PYRF1</name>
<dbReference type="GO" id="GO:0008686">
    <property type="term" value="F:3,4-dihydroxy-2-butanone-4-phosphate synthase activity"/>
    <property type="evidence" value="ECO:0007669"/>
    <property type="project" value="InterPro"/>
</dbReference>
<gene>
    <name evidence="7" type="ordered locus">Pyrfu_1314</name>
</gene>
<reference evidence="7 8" key="1">
    <citation type="journal article" date="2011" name="Stand. Genomic Sci.">
        <title>Complete genome sequence of the hyperthermophilic chemolithoautotroph Pyrolobus fumarii type strain (1A).</title>
        <authorList>
            <person name="Anderson I."/>
            <person name="Goker M."/>
            <person name="Nolan M."/>
            <person name="Lucas S."/>
            <person name="Hammon N."/>
            <person name="Deshpande S."/>
            <person name="Cheng J.F."/>
            <person name="Tapia R."/>
            <person name="Han C."/>
            <person name="Goodwin L."/>
            <person name="Pitluck S."/>
            <person name="Huntemann M."/>
            <person name="Liolios K."/>
            <person name="Ivanova N."/>
            <person name="Pagani I."/>
            <person name="Mavromatis K."/>
            <person name="Ovchinikova G."/>
            <person name="Pati A."/>
            <person name="Chen A."/>
            <person name="Palaniappan K."/>
            <person name="Land M."/>
            <person name="Hauser L."/>
            <person name="Brambilla E.M."/>
            <person name="Huber H."/>
            <person name="Yasawong M."/>
            <person name="Rohde M."/>
            <person name="Spring S."/>
            <person name="Abt B."/>
            <person name="Sikorski J."/>
            <person name="Wirth R."/>
            <person name="Detter J.C."/>
            <person name="Woyke T."/>
            <person name="Bristow J."/>
            <person name="Eisen J.A."/>
            <person name="Markowitz V."/>
            <person name="Hugenholtz P."/>
            <person name="Kyrpides N.C."/>
            <person name="Klenk H.P."/>
            <person name="Lapidus A."/>
        </authorList>
    </citation>
    <scope>NUCLEOTIDE SEQUENCE [LARGE SCALE GENOMIC DNA]</scope>
    <source>
        <strain evidence="8">DSM 11204 / 1A</strain>
    </source>
</reference>
<dbReference type="GO" id="GO:0009231">
    <property type="term" value="P:riboflavin biosynthetic process"/>
    <property type="evidence" value="ECO:0007669"/>
    <property type="project" value="UniProtKB-UniPathway"/>
</dbReference>
<comment type="pathway">
    <text evidence="1">Cofactor biosynthesis; riboflavin biosynthesis.</text>
</comment>
<dbReference type="Pfam" id="PF00926">
    <property type="entry name" value="DHBP_synthase"/>
    <property type="match status" value="1"/>
</dbReference>
<dbReference type="InterPro" id="IPR017945">
    <property type="entry name" value="DHBP_synth_RibB-like_a/b_dom"/>
</dbReference>